<dbReference type="Proteomes" id="UP000766550">
    <property type="component" value="Unassembled WGS sequence"/>
</dbReference>
<feature type="transmembrane region" description="Helical" evidence="1">
    <location>
        <begin position="12"/>
        <end position="30"/>
    </location>
</feature>
<feature type="transmembrane region" description="Helical" evidence="1">
    <location>
        <begin position="137"/>
        <end position="155"/>
    </location>
</feature>
<dbReference type="GO" id="GO:0022857">
    <property type="term" value="F:transmembrane transporter activity"/>
    <property type="evidence" value="ECO:0007669"/>
    <property type="project" value="InterPro"/>
</dbReference>
<dbReference type="AlphaFoldDB" id="A0A8J7YBP6"/>
<reference evidence="3 4" key="1">
    <citation type="submission" date="2021-06" db="EMBL/GenBank/DDBJ databases">
        <title>New haloarchaea isolates fom saline soil.</title>
        <authorList>
            <person name="Duran-Viseras A."/>
            <person name="Sanchez-Porro C.S."/>
            <person name="Ventosa A."/>
        </authorList>
    </citation>
    <scope>NUCLEOTIDE SEQUENCE [LARGE SCALE GENOMIC DNA]</scope>
    <source>
        <strain evidence="3 4">JCM 183640</strain>
    </source>
</reference>
<keyword evidence="4" id="KW-1185">Reference proteome</keyword>
<dbReference type="Pfam" id="PF07690">
    <property type="entry name" value="MFS_1"/>
    <property type="match status" value="1"/>
</dbReference>
<feature type="transmembrane region" description="Helical" evidence="1">
    <location>
        <begin position="312"/>
        <end position="333"/>
    </location>
</feature>
<keyword evidence="1" id="KW-0472">Membrane</keyword>
<dbReference type="OrthoDB" id="117970at2157"/>
<gene>
    <name evidence="3" type="ORF">KTS45_15945</name>
</gene>
<dbReference type="PANTHER" id="PTHR23518">
    <property type="entry name" value="C-METHYLTRANSFERASE"/>
    <property type="match status" value="1"/>
</dbReference>
<evidence type="ECO:0000256" key="1">
    <source>
        <dbReference type="SAM" id="Phobius"/>
    </source>
</evidence>
<dbReference type="InterPro" id="IPR036259">
    <property type="entry name" value="MFS_trans_sf"/>
</dbReference>
<dbReference type="SUPFAM" id="SSF103473">
    <property type="entry name" value="MFS general substrate transporter"/>
    <property type="match status" value="1"/>
</dbReference>
<name>A0A8J7YBP6_9EURY</name>
<sequence>MTVPERRQLQTLFFTRFANSYGLVTLLTLLSEYIDLLDPEGLLLGMFAAGLTLAQAGTVVPVAYLGDRFDKRTLLLGGLGLATVVYGLFPLVGSSWGFVFVRGLQGVATTIVGLLGLALVGQLAREDDRGNTIGTSNAWRFAASIGGALSAGLLYDAFGFGVVFGVLAAICGLAFLAVLAWVEPDETTTSGFALTDLALNRRILTITSFRAQYAVAVTLVRTWVPIFAGVAAARGGLGYNAAVNGATAVAVVIAAEKFTNMLCQPYTGTLSDRAGRAQFVFAGGLCYGLVALLVPSAPAVGAGLGLPATFPFLGNLSPAFLPLVALNGLLGVADSIREPASMALFADEGTGTGVASSFGVRDLVWRPGSVLAPLAGGWLTTNVGMAWVFYLGAGAAFTGVAAFAGILTYRYGVTGLAEW</sequence>
<dbReference type="Gene3D" id="1.20.1250.20">
    <property type="entry name" value="MFS general substrate transporter like domains"/>
    <property type="match status" value="2"/>
</dbReference>
<evidence type="ECO:0000259" key="2">
    <source>
        <dbReference type="PROSITE" id="PS50850"/>
    </source>
</evidence>
<feature type="transmembrane region" description="Helical" evidence="1">
    <location>
        <begin position="387"/>
        <end position="409"/>
    </location>
</feature>
<feature type="transmembrane region" description="Helical" evidence="1">
    <location>
        <begin position="104"/>
        <end position="125"/>
    </location>
</feature>
<keyword evidence="1" id="KW-1133">Transmembrane helix</keyword>
<comment type="caution">
    <text evidence="3">The sequence shown here is derived from an EMBL/GenBank/DDBJ whole genome shotgun (WGS) entry which is preliminary data.</text>
</comment>
<dbReference type="PANTHER" id="PTHR23518:SF2">
    <property type="entry name" value="MAJOR FACILITATOR SUPERFAMILY TRANSPORTER"/>
    <property type="match status" value="1"/>
</dbReference>
<evidence type="ECO:0000313" key="3">
    <source>
        <dbReference type="EMBL" id="MBV0925696.1"/>
    </source>
</evidence>
<feature type="transmembrane region" description="Helical" evidence="1">
    <location>
        <begin position="279"/>
        <end position="300"/>
    </location>
</feature>
<dbReference type="InterPro" id="IPR011701">
    <property type="entry name" value="MFS"/>
</dbReference>
<keyword evidence="1" id="KW-0812">Transmembrane</keyword>
<feature type="domain" description="Major facilitator superfamily (MFS) profile" evidence="2">
    <location>
        <begin position="8"/>
        <end position="411"/>
    </location>
</feature>
<organism evidence="3 4">
    <name type="scientific">Haloarcula limicola</name>
    <dbReference type="NCBI Taxonomy" id="1429915"/>
    <lineage>
        <taxon>Archaea</taxon>
        <taxon>Methanobacteriati</taxon>
        <taxon>Methanobacteriota</taxon>
        <taxon>Stenosarchaea group</taxon>
        <taxon>Halobacteria</taxon>
        <taxon>Halobacteriales</taxon>
        <taxon>Haloarculaceae</taxon>
        <taxon>Haloarcula</taxon>
    </lineage>
</organism>
<protein>
    <submittedName>
        <fullName evidence="3">MFS transporter</fullName>
    </submittedName>
</protein>
<feature type="transmembrane region" description="Helical" evidence="1">
    <location>
        <begin position="73"/>
        <end position="92"/>
    </location>
</feature>
<dbReference type="InterPro" id="IPR020846">
    <property type="entry name" value="MFS_dom"/>
</dbReference>
<feature type="transmembrane region" description="Helical" evidence="1">
    <location>
        <begin position="42"/>
        <end position="66"/>
    </location>
</feature>
<feature type="transmembrane region" description="Helical" evidence="1">
    <location>
        <begin position="239"/>
        <end position="258"/>
    </location>
</feature>
<dbReference type="EMBL" id="JAHQXF010000002">
    <property type="protein sequence ID" value="MBV0925696.1"/>
    <property type="molecule type" value="Genomic_DNA"/>
</dbReference>
<evidence type="ECO:0000313" key="4">
    <source>
        <dbReference type="Proteomes" id="UP000766550"/>
    </source>
</evidence>
<feature type="transmembrane region" description="Helical" evidence="1">
    <location>
        <begin position="211"/>
        <end position="233"/>
    </location>
</feature>
<proteinExistence type="predicted"/>
<dbReference type="PROSITE" id="PS50850">
    <property type="entry name" value="MFS"/>
    <property type="match status" value="1"/>
</dbReference>
<feature type="transmembrane region" description="Helical" evidence="1">
    <location>
        <begin position="161"/>
        <end position="182"/>
    </location>
</feature>
<accession>A0A8J7YBP6</accession>